<sequence>MASHCAKSTLWVMWIRPANSHTGPQPLAASEAGQMAASDHVLNFKKPLASHGASTDGKRNASFWFDGSIRSSKVMAFSFARL</sequence>
<evidence type="ECO:0000313" key="2">
    <source>
        <dbReference type="Proteomes" id="UP000253420"/>
    </source>
</evidence>
<keyword evidence="2" id="KW-1185">Reference proteome</keyword>
<evidence type="ECO:0000313" key="1">
    <source>
        <dbReference type="EMBL" id="RCS22054.1"/>
    </source>
</evidence>
<dbReference type="AlphaFoldDB" id="A0A368JYS9"/>
<dbReference type="EMBL" id="QOZG01000010">
    <property type="protein sequence ID" value="RCS22054.1"/>
    <property type="molecule type" value="Genomic_DNA"/>
</dbReference>
<organism evidence="1 2">
    <name type="scientific">Phyllobacterium salinisoli</name>
    <dbReference type="NCBI Taxonomy" id="1899321"/>
    <lineage>
        <taxon>Bacteria</taxon>
        <taxon>Pseudomonadati</taxon>
        <taxon>Pseudomonadota</taxon>
        <taxon>Alphaproteobacteria</taxon>
        <taxon>Hyphomicrobiales</taxon>
        <taxon>Phyllobacteriaceae</taxon>
        <taxon>Phyllobacterium</taxon>
    </lineage>
</organism>
<accession>A0A368JYS9</accession>
<proteinExistence type="predicted"/>
<protein>
    <submittedName>
        <fullName evidence="1">Uncharacterized protein</fullName>
    </submittedName>
</protein>
<gene>
    <name evidence="1" type="ORF">DUT91_20230</name>
</gene>
<dbReference type="Proteomes" id="UP000253420">
    <property type="component" value="Unassembled WGS sequence"/>
</dbReference>
<comment type="caution">
    <text evidence="1">The sequence shown here is derived from an EMBL/GenBank/DDBJ whole genome shotgun (WGS) entry which is preliminary data.</text>
</comment>
<name>A0A368JYS9_9HYPH</name>
<reference evidence="1 2" key="1">
    <citation type="submission" date="2018-07" db="EMBL/GenBank/DDBJ databases">
        <title>The draft genome of Phyllobacterium salinisoli.</title>
        <authorList>
            <person name="Liu L."/>
            <person name="Li L."/>
            <person name="Zhang X."/>
            <person name="Liang L."/>
        </authorList>
    </citation>
    <scope>NUCLEOTIDE SEQUENCE [LARGE SCALE GENOMIC DNA]</scope>
    <source>
        <strain evidence="1 2">LLAN61</strain>
    </source>
</reference>